<dbReference type="AlphaFoldDB" id="A0A8S0WEG4"/>
<evidence type="ECO:0000256" key="2">
    <source>
        <dbReference type="ARBA" id="ARBA00010877"/>
    </source>
</evidence>
<dbReference type="Proteomes" id="UP000467700">
    <property type="component" value="Unassembled WGS sequence"/>
</dbReference>
<sequence length="652" mass="72305">MYRALPVSRQVASTSSRQCVKVIRRRLTTEATEGAASPKKKKMLRKILLTTTALTGTFYVGSTFVAFNNQAYYDLFSDKVPLGQSMLDFAEARKWDELTVGDVLKAGSNVVVTTYQFASDLINGTTRPSDVVEKAKAAVEKKATEARAASLKAIKQAPAKAERVAQPAQKVTEAKEEVQKVVEKAETVVKGVADKAKFEYQELVQRAEAAIAGKPYEAKDAPSSLTDTNSTPVPAGNVYDRPLPLGFEPPPGFSRPVPPKPRVEKTSQEPESIVLPLVSPVVSTVSEPIITHLASTIDNLASYLKADPKAAQQAGDVLESAKTDLAALVDRIDAVKEQERTALEAKLDEQTREYTLKLMELEMEAQDKLDSQEEGFRQLFEQERARFVQAYREKLEHELKVQTELINERLKEEVIAQGIELQRRWIREVKVRVEQERGGRLAKLDELSANLKRLERIALDNSAYLDENIRAHALWSALRALTSSATSSPVRKPFREELRVLRHITAAREDPVVATVLDTLDSTDVPDVGVEPFADLSTWFINEVSPKVAQVALVPDENAGVLSYLASRALSGFRFKHQGLVPGNDVLSVLARAEYYLNEKDLDTATRELNQLKGPAKILLHDWLEAARRRLEVQQALDVVHTQATLASLLVV</sequence>
<evidence type="ECO:0000256" key="9">
    <source>
        <dbReference type="ARBA" id="ARBA00023136"/>
    </source>
</evidence>
<evidence type="ECO:0000256" key="6">
    <source>
        <dbReference type="ARBA" id="ARBA00022989"/>
    </source>
</evidence>
<comment type="function">
    <text evidence="10">Component of the MICOS complex, a large protein complex of the mitochondrial inner membrane that plays crucial roles in the maintenance of crista junctions, inner membrane architecture, and formation of contact sites to the outer membrane. Plays a role in keeping cristae membranes connected to the inner boundary membrane. Also promotes protein import via the mitochondrial intermembrane space assembly (MIA) pathway.</text>
</comment>
<keyword evidence="9 11" id="KW-0472">Membrane</keyword>
<keyword evidence="8 11" id="KW-0496">Mitochondrion</keyword>
<dbReference type="GO" id="GO:0061617">
    <property type="term" value="C:MICOS complex"/>
    <property type="evidence" value="ECO:0007669"/>
    <property type="project" value="TreeGrafter"/>
</dbReference>
<dbReference type="EMBL" id="CACVBS010000057">
    <property type="protein sequence ID" value="CAA7266870.1"/>
    <property type="molecule type" value="Genomic_DNA"/>
</dbReference>
<evidence type="ECO:0000256" key="12">
    <source>
        <dbReference type="SAM" id="Coils"/>
    </source>
</evidence>
<dbReference type="PANTHER" id="PTHR15415">
    <property type="entry name" value="MITOFILIN"/>
    <property type="match status" value="1"/>
</dbReference>
<keyword evidence="6 11" id="KW-1133">Transmembrane helix</keyword>
<comment type="subcellular location">
    <subcellularLocation>
        <location evidence="1 11">Mitochondrion inner membrane</location>
        <topology evidence="1 11">Single-pass membrane protein</topology>
    </subcellularLocation>
</comment>
<keyword evidence="7 12" id="KW-0175">Coiled coil</keyword>
<evidence type="ECO:0000256" key="13">
    <source>
        <dbReference type="SAM" id="MobiDB-lite"/>
    </source>
</evidence>
<dbReference type="OrthoDB" id="10261039at2759"/>
<evidence type="ECO:0000256" key="3">
    <source>
        <dbReference type="ARBA" id="ARBA00018116"/>
    </source>
</evidence>
<gene>
    <name evidence="14" type="ORF">AAE3_LOCUS9158</name>
</gene>
<keyword evidence="15" id="KW-1185">Reference proteome</keyword>
<evidence type="ECO:0000256" key="1">
    <source>
        <dbReference type="ARBA" id="ARBA00004434"/>
    </source>
</evidence>
<organism evidence="14 15">
    <name type="scientific">Cyclocybe aegerita</name>
    <name type="common">Black poplar mushroom</name>
    <name type="synonym">Agrocybe aegerita</name>
    <dbReference type="NCBI Taxonomy" id="1973307"/>
    <lineage>
        <taxon>Eukaryota</taxon>
        <taxon>Fungi</taxon>
        <taxon>Dikarya</taxon>
        <taxon>Basidiomycota</taxon>
        <taxon>Agaricomycotina</taxon>
        <taxon>Agaricomycetes</taxon>
        <taxon>Agaricomycetidae</taxon>
        <taxon>Agaricales</taxon>
        <taxon>Agaricineae</taxon>
        <taxon>Bolbitiaceae</taxon>
        <taxon>Cyclocybe</taxon>
    </lineage>
</organism>
<evidence type="ECO:0000256" key="10">
    <source>
        <dbReference type="ARBA" id="ARBA00025571"/>
    </source>
</evidence>
<comment type="caution">
    <text evidence="14">The sequence shown here is derived from an EMBL/GenBank/DDBJ whole genome shotgun (WGS) entry which is preliminary data.</text>
</comment>
<comment type="similarity">
    <text evidence="2 11">Belongs to the MICOS complex subunit Mic60 family.</text>
</comment>
<evidence type="ECO:0000256" key="8">
    <source>
        <dbReference type="ARBA" id="ARBA00023128"/>
    </source>
</evidence>
<evidence type="ECO:0000256" key="5">
    <source>
        <dbReference type="ARBA" id="ARBA00022792"/>
    </source>
</evidence>
<protein>
    <recommendedName>
        <fullName evidence="3 11">MICOS complex subunit MIC60</fullName>
    </recommendedName>
    <alternativeName>
        <fullName evidence="11">Mitofilin</fullName>
    </alternativeName>
</protein>
<feature type="coiled-coil region" evidence="12">
    <location>
        <begin position="318"/>
        <end position="364"/>
    </location>
</feature>
<comment type="subunit">
    <text evidence="11">Component of the mitochondrial contact site and cristae organizing system (MICOS) complex.</text>
</comment>
<evidence type="ECO:0000313" key="15">
    <source>
        <dbReference type="Proteomes" id="UP000467700"/>
    </source>
</evidence>
<evidence type="ECO:0000313" key="14">
    <source>
        <dbReference type="EMBL" id="CAA7266870.1"/>
    </source>
</evidence>
<name>A0A8S0WEG4_CYCAE</name>
<feature type="compositionally biased region" description="Polar residues" evidence="13">
    <location>
        <begin position="223"/>
        <end position="232"/>
    </location>
</feature>
<proteinExistence type="inferred from homology"/>
<feature type="transmembrane region" description="Helical" evidence="11">
    <location>
        <begin position="47"/>
        <end position="67"/>
    </location>
</feature>
<dbReference type="Pfam" id="PF09731">
    <property type="entry name" value="Mitofilin"/>
    <property type="match status" value="1"/>
</dbReference>
<accession>A0A8S0WEG4</accession>
<keyword evidence="4 11" id="KW-0812">Transmembrane</keyword>
<dbReference type="GO" id="GO:0042407">
    <property type="term" value="P:cristae formation"/>
    <property type="evidence" value="ECO:0007669"/>
    <property type="project" value="TreeGrafter"/>
</dbReference>
<keyword evidence="5 11" id="KW-0999">Mitochondrion inner membrane</keyword>
<evidence type="ECO:0000256" key="11">
    <source>
        <dbReference type="RuleBase" id="RU363000"/>
    </source>
</evidence>
<evidence type="ECO:0000256" key="7">
    <source>
        <dbReference type="ARBA" id="ARBA00023054"/>
    </source>
</evidence>
<dbReference type="InterPro" id="IPR019133">
    <property type="entry name" value="MIC60"/>
</dbReference>
<dbReference type="PANTHER" id="PTHR15415:SF7">
    <property type="entry name" value="MICOS COMPLEX SUBUNIT MIC60"/>
    <property type="match status" value="1"/>
</dbReference>
<evidence type="ECO:0000256" key="4">
    <source>
        <dbReference type="ARBA" id="ARBA00022692"/>
    </source>
</evidence>
<feature type="compositionally biased region" description="Pro residues" evidence="13">
    <location>
        <begin position="247"/>
        <end position="260"/>
    </location>
</feature>
<feature type="region of interest" description="Disordered" evidence="13">
    <location>
        <begin position="218"/>
        <end position="268"/>
    </location>
</feature>
<reference evidence="14 15" key="1">
    <citation type="submission" date="2020-01" db="EMBL/GenBank/DDBJ databases">
        <authorList>
            <person name="Gupta K D."/>
        </authorList>
    </citation>
    <scope>NUCLEOTIDE SEQUENCE [LARGE SCALE GENOMIC DNA]</scope>
</reference>